<proteinExistence type="predicted"/>
<evidence type="ECO:0000256" key="1">
    <source>
        <dbReference type="SAM" id="Phobius"/>
    </source>
</evidence>
<feature type="transmembrane region" description="Helical" evidence="1">
    <location>
        <begin position="46"/>
        <end position="67"/>
    </location>
</feature>
<reference evidence="3 4" key="1">
    <citation type="submission" date="2018-06" db="EMBL/GenBank/DDBJ databases">
        <authorList>
            <consortium name="Pathogen Informatics"/>
            <person name="Doyle S."/>
        </authorList>
    </citation>
    <scope>NUCLEOTIDE SEQUENCE [LARGE SCALE GENOMIC DNA]</scope>
    <source>
        <strain evidence="3 4">NCTC13350</strain>
    </source>
</reference>
<keyword evidence="1" id="KW-1133">Transmembrane helix</keyword>
<dbReference type="RefSeq" id="WP_208975327.1">
    <property type="nucleotide sequence ID" value="NZ_UGSK01000001.1"/>
</dbReference>
<dbReference type="EMBL" id="UGSK01000001">
    <property type="protein sequence ID" value="SUB00164.1"/>
    <property type="molecule type" value="Genomic_DNA"/>
</dbReference>
<organism evidence="3 4">
    <name type="scientific">Pannonibacter phragmitetus</name>
    <dbReference type="NCBI Taxonomy" id="121719"/>
    <lineage>
        <taxon>Bacteria</taxon>
        <taxon>Pseudomonadati</taxon>
        <taxon>Pseudomonadota</taxon>
        <taxon>Alphaproteobacteria</taxon>
        <taxon>Hyphomicrobiales</taxon>
        <taxon>Stappiaceae</taxon>
        <taxon>Pannonibacter</taxon>
    </lineage>
</organism>
<protein>
    <submittedName>
        <fullName evidence="3">Uncharacterized protein</fullName>
    </submittedName>
</protein>
<dbReference type="Proteomes" id="UP000255000">
    <property type="component" value="Unassembled WGS sequence"/>
</dbReference>
<evidence type="ECO:0000313" key="3">
    <source>
        <dbReference type="EMBL" id="SUB00164.1"/>
    </source>
</evidence>
<evidence type="ECO:0000256" key="2">
    <source>
        <dbReference type="SAM" id="SignalP"/>
    </source>
</evidence>
<keyword evidence="1" id="KW-0812">Transmembrane</keyword>
<feature type="chain" id="PRO_5016937662" evidence="2">
    <location>
        <begin position="34"/>
        <end position="133"/>
    </location>
</feature>
<accession>A0A378ZSI1</accession>
<evidence type="ECO:0000313" key="4">
    <source>
        <dbReference type="Proteomes" id="UP000255000"/>
    </source>
</evidence>
<gene>
    <name evidence="3" type="ORF">NCTC13350_01076</name>
</gene>
<dbReference type="AlphaFoldDB" id="A0A378ZSI1"/>
<feature type="signal peptide" evidence="2">
    <location>
        <begin position="1"/>
        <end position="33"/>
    </location>
</feature>
<name>A0A378ZSI1_9HYPH</name>
<keyword evidence="2" id="KW-0732">Signal</keyword>
<keyword evidence="1" id="KW-0472">Membrane</keyword>
<sequence length="133" mass="13487">MMTVSNMNFSALSRKAGATALALVMAGALTLGAATGSAEARDGRNGALAAGAVVGLAAGALLGTAMANSGPDYIDAPPAYYAPPPPPPPVVYGGPVYYAPPPPPPVRCYLSPVQRWDTYIGQYVVVGHQEVCN</sequence>